<organism evidence="2">
    <name type="scientific">Podoviridae sp. ct8nN1</name>
    <dbReference type="NCBI Taxonomy" id="2827296"/>
    <lineage>
        <taxon>Viruses</taxon>
        <taxon>Duplodnaviria</taxon>
        <taxon>Heunggongvirae</taxon>
        <taxon>Uroviricota</taxon>
        <taxon>Caudoviricetes</taxon>
    </lineage>
</organism>
<dbReference type="InterPro" id="IPR045521">
    <property type="entry name" value="DUF6475"/>
</dbReference>
<name>A0A8S5R365_9CAUD</name>
<dbReference type="EMBL" id="BK015804">
    <property type="protein sequence ID" value="DAE25934.1"/>
    <property type="molecule type" value="Genomic_DNA"/>
</dbReference>
<evidence type="ECO:0000313" key="2">
    <source>
        <dbReference type="EMBL" id="DAE25934.1"/>
    </source>
</evidence>
<proteinExistence type="predicted"/>
<reference evidence="2" key="1">
    <citation type="journal article" date="2021" name="Proc. Natl. Acad. Sci. U.S.A.">
        <title>A Catalog of Tens of Thousands of Viruses from Human Metagenomes Reveals Hidden Associations with Chronic Diseases.</title>
        <authorList>
            <person name="Tisza M.J."/>
            <person name="Buck C.B."/>
        </authorList>
    </citation>
    <scope>NUCLEOTIDE SEQUENCE</scope>
    <source>
        <strain evidence="2">Ct8nN1</strain>
    </source>
</reference>
<dbReference type="Pfam" id="PF20081">
    <property type="entry name" value="DUF6475"/>
    <property type="match status" value="1"/>
</dbReference>
<feature type="domain" description="DUF6475" evidence="1">
    <location>
        <begin position="100"/>
        <end position="165"/>
    </location>
</feature>
<protein>
    <recommendedName>
        <fullName evidence="1">DUF6475 domain-containing protein</fullName>
    </recommendedName>
</protein>
<evidence type="ECO:0000259" key="1">
    <source>
        <dbReference type="Pfam" id="PF20081"/>
    </source>
</evidence>
<accession>A0A8S5R365</accession>
<sequence length="222" mass="25908">MTNNEFNIAFQPFLDYFPTADMTKEKLNIYFIALCNLSKEELGKAFISMVKSRVYKGFPQVAEILQYATGTTESELEDRIVIAKRILKNAIIRYGSYGSVEFEDKAIHAAIDALDGWQKVCAMQSEELEKFLTFEFGKIYKAYARNKYEVSRYYMGFYEMSNGTRNINKIGLKDMGRNLEKIDNRVQSLNFNIIKQNMDLEEKSREIKKLDEIIKENKELIK</sequence>